<feature type="compositionally biased region" description="Basic and acidic residues" evidence="2">
    <location>
        <begin position="44"/>
        <end position="59"/>
    </location>
</feature>
<dbReference type="GO" id="GO:0000398">
    <property type="term" value="P:mRNA splicing, via spliceosome"/>
    <property type="evidence" value="ECO:0007669"/>
    <property type="project" value="TreeGrafter"/>
</dbReference>
<dbReference type="Proteomes" id="UP000437017">
    <property type="component" value="Unassembled WGS sequence"/>
</dbReference>
<sequence length="134" mass="15326">MQGRTGGWKSCEPKKSVSREDFQRLGAQLPMKKTFVSSNEDNIEEHHTREVTRNDHNSMDKTVIQKCHLVNSHYCEVRRALDKQEMDTASSNSKWKETLEAEVLVLMVVKANTLPNHKTKMVMGLPATQVVMEV</sequence>
<dbReference type="GO" id="GO:0003730">
    <property type="term" value="F:mRNA 3'-UTR binding"/>
    <property type="evidence" value="ECO:0007669"/>
    <property type="project" value="TreeGrafter"/>
</dbReference>
<keyword evidence="4" id="KW-1185">Reference proteome</keyword>
<keyword evidence="1" id="KW-0694">RNA-binding</keyword>
<dbReference type="EMBL" id="SGJD01003186">
    <property type="protein sequence ID" value="KAB0393391.1"/>
    <property type="molecule type" value="Genomic_DNA"/>
</dbReference>
<comment type="caution">
    <text evidence="3">The sequence shown here is derived from an EMBL/GenBank/DDBJ whole genome shotgun (WGS) entry which is preliminary data.</text>
</comment>
<accession>A0A643BZF0</accession>
<dbReference type="GO" id="GO:0071013">
    <property type="term" value="C:catalytic step 2 spliceosome"/>
    <property type="evidence" value="ECO:0007669"/>
    <property type="project" value="TreeGrafter"/>
</dbReference>
<dbReference type="PANTHER" id="PTHR48026:SF2">
    <property type="entry name" value="HETEROGENEOUS NUCLEAR RIBONUCLEOPROTEIN A1-RELATED"/>
    <property type="match status" value="1"/>
</dbReference>
<reference evidence="3 4" key="1">
    <citation type="journal article" date="2019" name="PLoS ONE">
        <title>Genomic analyses reveal an absence of contemporary introgressive admixture between fin whales and blue whales, despite known hybrids.</title>
        <authorList>
            <person name="Westbury M.V."/>
            <person name="Petersen B."/>
            <person name="Lorenzen E.D."/>
        </authorList>
    </citation>
    <scope>NUCLEOTIDE SEQUENCE [LARGE SCALE GENOMIC DNA]</scope>
    <source>
        <strain evidence="3">FinWhale-01</strain>
    </source>
</reference>
<evidence type="ECO:0000256" key="2">
    <source>
        <dbReference type="SAM" id="MobiDB-lite"/>
    </source>
</evidence>
<organism evidence="3 4">
    <name type="scientific">Balaenoptera physalus</name>
    <name type="common">Fin whale</name>
    <name type="synonym">Balaena physalus</name>
    <dbReference type="NCBI Taxonomy" id="9770"/>
    <lineage>
        <taxon>Eukaryota</taxon>
        <taxon>Metazoa</taxon>
        <taxon>Chordata</taxon>
        <taxon>Craniata</taxon>
        <taxon>Vertebrata</taxon>
        <taxon>Euteleostomi</taxon>
        <taxon>Mammalia</taxon>
        <taxon>Eutheria</taxon>
        <taxon>Laurasiatheria</taxon>
        <taxon>Artiodactyla</taxon>
        <taxon>Whippomorpha</taxon>
        <taxon>Cetacea</taxon>
        <taxon>Mysticeti</taxon>
        <taxon>Balaenopteridae</taxon>
        <taxon>Balaenoptera</taxon>
    </lineage>
</organism>
<protein>
    <submittedName>
        <fullName evidence="3">Uncharacterized protein</fullName>
    </submittedName>
</protein>
<feature type="region of interest" description="Disordered" evidence="2">
    <location>
        <begin position="1"/>
        <end position="59"/>
    </location>
</feature>
<proteinExistence type="predicted"/>
<name>A0A643BZF0_BALPH</name>
<feature type="compositionally biased region" description="Basic and acidic residues" evidence="2">
    <location>
        <begin position="11"/>
        <end position="23"/>
    </location>
</feature>
<evidence type="ECO:0000313" key="4">
    <source>
        <dbReference type="Proteomes" id="UP000437017"/>
    </source>
</evidence>
<dbReference type="AlphaFoldDB" id="A0A643BZF0"/>
<evidence type="ECO:0000313" key="3">
    <source>
        <dbReference type="EMBL" id="KAB0393391.1"/>
    </source>
</evidence>
<dbReference type="PANTHER" id="PTHR48026">
    <property type="entry name" value="HOMOLOGOUS TO DROSOPHILA SQD (SQUID) PROTEIN"/>
    <property type="match status" value="1"/>
</dbReference>
<evidence type="ECO:0000256" key="1">
    <source>
        <dbReference type="ARBA" id="ARBA00022884"/>
    </source>
</evidence>
<gene>
    <name evidence="3" type="ORF">E2I00_001934</name>
</gene>